<dbReference type="RefSeq" id="WP_219507855.1">
    <property type="nucleotide sequence ID" value="NZ_JAHXDN010000010.1"/>
</dbReference>
<accession>A0A9X1FZT9</accession>
<feature type="region of interest" description="Disordered" evidence="1">
    <location>
        <begin position="259"/>
        <end position="286"/>
    </location>
</feature>
<evidence type="ECO:0000259" key="3">
    <source>
        <dbReference type="Pfam" id="PF18763"/>
    </source>
</evidence>
<comment type="caution">
    <text evidence="4">The sequence shown here is derived from an EMBL/GenBank/DDBJ whole genome shotgun (WGS) entry which is preliminary data.</text>
</comment>
<dbReference type="AlphaFoldDB" id="A0A9X1FZT9"/>
<feature type="domain" description="DdrB-like" evidence="3">
    <location>
        <begin position="476"/>
        <end position="591"/>
    </location>
</feature>
<proteinExistence type="predicted"/>
<name>A0A9X1FZT9_9RHOB</name>
<dbReference type="Pfam" id="PF18013">
    <property type="entry name" value="Phage_lysozyme2"/>
    <property type="match status" value="1"/>
</dbReference>
<dbReference type="InterPro" id="IPR041398">
    <property type="entry name" value="DdrB_dom"/>
</dbReference>
<dbReference type="Pfam" id="PF18763">
    <property type="entry name" value="ddrB-ParB"/>
    <property type="match status" value="1"/>
</dbReference>
<evidence type="ECO:0008006" key="6">
    <source>
        <dbReference type="Google" id="ProtNLM"/>
    </source>
</evidence>
<feature type="region of interest" description="Disordered" evidence="1">
    <location>
        <begin position="1116"/>
        <end position="1185"/>
    </location>
</feature>
<dbReference type="InterPro" id="IPR041219">
    <property type="entry name" value="Phage_lysozyme2"/>
</dbReference>
<feature type="compositionally biased region" description="Basic and acidic residues" evidence="1">
    <location>
        <begin position="259"/>
        <end position="269"/>
    </location>
</feature>
<dbReference type="EMBL" id="JAHXDN010000010">
    <property type="protein sequence ID" value="MBW4710739.1"/>
    <property type="molecule type" value="Genomic_DNA"/>
</dbReference>
<feature type="compositionally biased region" description="Polar residues" evidence="1">
    <location>
        <begin position="1116"/>
        <end position="1146"/>
    </location>
</feature>
<evidence type="ECO:0000313" key="4">
    <source>
        <dbReference type="EMBL" id="MBW4710739.1"/>
    </source>
</evidence>
<evidence type="ECO:0000313" key="5">
    <source>
        <dbReference type="Proteomes" id="UP001138661"/>
    </source>
</evidence>
<feature type="domain" description="Phage tail lysozyme" evidence="2">
    <location>
        <begin position="304"/>
        <end position="435"/>
    </location>
</feature>
<protein>
    <recommendedName>
        <fullName evidence="6">Phage tail lysozyme domain-containing protein</fullName>
    </recommendedName>
</protein>
<gene>
    <name evidence="4" type="ORF">KX928_23360</name>
</gene>
<feature type="compositionally biased region" description="Polar residues" evidence="1">
    <location>
        <begin position="1154"/>
        <end position="1173"/>
    </location>
</feature>
<sequence length="1241" mass="132849">MTFMLKETGTRRDPPALTEQVPTYGEQFRAQFGASQIEQDAWSKSNRVRREVRDELSAALESFQIPEDPNRRQNARTGKSREFRERALLEQVEFRAAEDPERFKDLPKTPEEFRAEVNRRLLQEYEGLIGTAEAGPADRIGARTLGTLASGAADEATILTLPLGAGAGSMARVIAVEALAGAGGEVFMLPRQFRMAERLGIDDPNVPLQLGIAAATGGILGGGLIGAGRYLTYRQGKAAAVAEGRPEGQDPIEYERAVEEAEDQLRRGDPPAPEKPAPTGRPPAMSDFDFSARGNASPNGNRVGYVFGRLLELGYEPHIAAGLTGNLMQESGAGLHTAAVGDNGNAFGMGQWNGPRRRAYLAFARKSGKPPEDLDTQIAFLDLELRTTESAAMEQIRQAPDAQTAARIASEKFWRPGVPHLTNRMQFARSLADQFEAGQIPRYNGKAPLPASDVPQITGPTSRGYTGEGSVTAGDDLTIDVSYQVVDASILRQASGDLQPRDRSRAASDEQIAELAARLDPIRLMPSPEADRGAPIVAPDDIIESGNGRVRAIQRAAERYPDRFQAYVDQIKAAGFEVPEGVTTPVLIARRTTDLDLPGRQRFVRQANSSAVARMSATERAAADARAIDEDTVRLFEPGQSMNAAANRAFVTRALKSLPQAERNALFDSTGALNREGTQRLSQALFARAYDAPDILARFTETDAGEFRSLLDALSMAAPEWAALRADVAAGLVKPEMDITPFVLDAMRTIAAARDIAAREGGSAAAVLDELLDQVDLLEGALAPLTVALVRKFAPGGRAVAAERTAAFLTRYAAEARKVGTTEAGLLGDGPDVADVLRAIDRETFADLEDIGRPMARETPDPGRAGISAAELERFDDGAQGPDLQDANAQSIRELTEQAERGAPALTDVSDPVAFDRDLRMSQPFDDLDGLYRLAGETQTELEAIGRAISDELGVEFKSSGLKKRATAEEKMQRKRYSSPRQITDIARGGFVARSADEADRIVARLAEVADVVDEGWTVKPSGYFDRKVILRGSNGVLAEVQIWADKLLEAKNSSGHKLYQQSRSLTDDVAIAELDAQQAALYSAAIEASDPSFAALAGSSNSPKVVANFDLSAAKSGTTDPELNTSRASTGSQSAPGSSNANASEGETRTAGRPSQSANTNDVMGNTSSANISADGADGNTLPDLGAVREEFDLAGVDLREISFEDDNGVMVSMADYLDDLEQDATLKAAVDACTLGRAS</sequence>
<evidence type="ECO:0000259" key="2">
    <source>
        <dbReference type="Pfam" id="PF18013"/>
    </source>
</evidence>
<evidence type="ECO:0000256" key="1">
    <source>
        <dbReference type="SAM" id="MobiDB-lite"/>
    </source>
</evidence>
<organism evidence="4 5">
    <name type="scientific">Roseobacter insulae</name>
    <dbReference type="NCBI Taxonomy" id="2859783"/>
    <lineage>
        <taxon>Bacteria</taxon>
        <taxon>Pseudomonadati</taxon>
        <taxon>Pseudomonadota</taxon>
        <taxon>Alphaproteobacteria</taxon>
        <taxon>Rhodobacterales</taxon>
        <taxon>Roseobacteraceae</taxon>
        <taxon>Roseobacter</taxon>
    </lineage>
</organism>
<reference evidence="4" key="1">
    <citation type="submission" date="2021-07" db="EMBL/GenBank/DDBJ databases">
        <title>Roseobacter insulae sp. nov., isolated from a tidal flat.</title>
        <authorList>
            <person name="Park S."/>
            <person name="Yoon J.-H."/>
        </authorList>
    </citation>
    <scope>NUCLEOTIDE SEQUENCE</scope>
    <source>
        <strain evidence="4">YSTF-M11</strain>
    </source>
</reference>
<keyword evidence="5" id="KW-1185">Reference proteome</keyword>
<dbReference type="Proteomes" id="UP001138661">
    <property type="component" value="Unassembled WGS sequence"/>
</dbReference>
<feature type="compositionally biased region" description="Pro residues" evidence="1">
    <location>
        <begin position="270"/>
        <end position="281"/>
    </location>
</feature>